<proteinExistence type="predicted"/>
<evidence type="ECO:0000313" key="2">
    <source>
        <dbReference type="EMBL" id="OAE28000.1"/>
    </source>
</evidence>
<comment type="caution">
    <text evidence="2">The sequence shown here is derived from an EMBL/GenBank/DDBJ whole genome shotgun (WGS) entry which is preliminary data.</text>
</comment>
<evidence type="ECO:0000256" key="1">
    <source>
        <dbReference type="SAM" id="MobiDB-lite"/>
    </source>
</evidence>
<keyword evidence="3" id="KW-1185">Reference proteome</keyword>
<dbReference type="EMBL" id="LVLJ01001791">
    <property type="protein sequence ID" value="OAE28000.1"/>
    <property type="molecule type" value="Genomic_DNA"/>
</dbReference>
<reference evidence="2" key="1">
    <citation type="submission" date="2016-03" db="EMBL/GenBank/DDBJ databases">
        <title>Mechanisms controlling the formation of the plant cell surface in tip-growing cells are functionally conserved among land plants.</title>
        <authorList>
            <person name="Honkanen S."/>
            <person name="Jones V.A."/>
            <person name="Morieri G."/>
            <person name="Champion C."/>
            <person name="Hetherington A.J."/>
            <person name="Kelly S."/>
            <person name="Saint-Marcoux D."/>
            <person name="Proust H."/>
            <person name="Prescott H."/>
            <person name="Dolan L."/>
        </authorList>
    </citation>
    <scope>NUCLEOTIDE SEQUENCE [LARGE SCALE GENOMIC DNA]</scope>
    <source>
        <tissue evidence="2">Whole gametophyte</tissue>
    </source>
</reference>
<name>A0A176W4Q2_MARPO</name>
<feature type="region of interest" description="Disordered" evidence="1">
    <location>
        <begin position="110"/>
        <end position="136"/>
    </location>
</feature>
<protein>
    <submittedName>
        <fullName evidence="2">Uncharacterized protein</fullName>
    </submittedName>
</protein>
<dbReference type="AlphaFoldDB" id="A0A176W4Q2"/>
<feature type="region of interest" description="Disordered" evidence="1">
    <location>
        <begin position="1"/>
        <end position="20"/>
    </location>
</feature>
<feature type="region of interest" description="Disordered" evidence="1">
    <location>
        <begin position="28"/>
        <end position="65"/>
    </location>
</feature>
<evidence type="ECO:0000313" key="3">
    <source>
        <dbReference type="Proteomes" id="UP000077202"/>
    </source>
</evidence>
<sequence length="178" mass="19783">MKEIRAREERPGKVTRASLRTGLLISLSESDPITPWPNPNPNPNPLSNRRRRPGRPECVSGYRSSSSISIGVPAISCALEKLLVENDGNDGRHPVRHLRTFADFCLLPQRRHRRPEGPSEQRAAQRPLGTRQAGLRRGDLGRAELVSSELRRCGVCKADIWGVTDASSKTIMIYHACS</sequence>
<feature type="compositionally biased region" description="Pro residues" evidence="1">
    <location>
        <begin position="34"/>
        <end position="44"/>
    </location>
</feature>
<organism evidence="2 3">
    <name type="scientific">Marchantia polymorpha subsp. ruderalis</name>
    <dbReference type="NCBI Taxonomy" id="1480154"/>
    <lineage>
        <taxon>Eukaryota</taxon>
        <taxon>Viridiplantae</taxon>
        <taxon>Streptophyta</taxon>
        <taxon>Embryophyta</taxon>
        <taxon>Marchantiophyta</taxon>
        <taxon>Marchantiopsida</taxon>
        <taxon>Marchantiidae</taxon>
        <taxon>Marchantiales</taxon>
        <taxon>Marchantiaceae</taxon>
        <taxon>Marchantia</taxon>
    </lineage>
</organism>
<gene>
    <name evidence="2" type="ORF">AXG93_2646s1020</name>
</gene>
<feature type="compositionally biased region" description="Basic and acidic residues" evidence="1">
    <location>
        <begin position="1"/>
        <end position="12"/>
    </location>
</feature>
<accession>A0A176W4Q2</accession>
<dbReference type="Proteomes" id="UP000077202">
    <property type="component" value="Unassembled WGS sequence"/>
</dbReference>